<evidence type="ECO:0000256" key="2">
    <source>
        <dbReference type="ARBA" id="ARBA00022679"/>
    </source>
</evidence>
<dbReference type="Gene3D" id="3.40.1190.20">
    <property type="match status" value="1"/>
</dbReference>
<dbReference type="InterPro" id="IPR011611">
    <property type="entry name" value="PfkB_dom"/>
</dbReference>
<dbReference type="Proteomes" id="UP001168528">
    <property type="component" value="Unassembled WGS sequence"/>
</dbReference>
<keyword evidence="6" id="KW-1185">Reference proteome</keyword>
<comment type="similarity">
    <text evidence="1">Belongs to the carbohydrate kinase PfkB family.</text>
</comment>
<dbReference type="PANTHER" id="PTHR43085:SF57">
    <property type="entry name" value="CARBOHYDRATE KINASE PFKB DOMAIN-CONTAINING PROTEIN"/>
    <property type="match status" value="1"/>
</dbReference>
<keyword evidence="3 5" id="KW-0418">Kinase</keyword>
<evidence type="ECO:0000256" key="3">
    <source>
        <dbReference type="ARBA" id="ARBA00022777"/>
    </source>
</evidence>
<evidence type="ECO:0000256" key="1">
    <source>
        <dbReference type="ARBA" id="ARBA00010688"/>
    </source>
</evidence>
<proteinExistence type="inferred from homology"/>
<protein>
    <submittedName>
        <fullName evidence="5">Carbohydrate kinase</fullName>
        <ecNumber evidence="5">2.7.1.-</ecNumber>
    </submittedName>
</protein>
<name>A0ABT8R144_9BACT</name>
<dbReference type="GO" id="GO:0016301">
    <property type="term" value="F:kinase activity"/>
    <property type="evidence" value="ECO:0007669"/>
    <property type="project" value="UniProtKB-KW"/>
</dbReference>
<dbReference type="PANTHER" id="PTHR43085">
    <property type="entry name" value="HEXOKINASE FAMILY MEMBER"/>
    <property type="match status" value="1"/>
</dbReference>
<evidence type="ECO:0000259" key="4">
    <source>
        <dbReference type="Pfam" id="PF00294"/>
    </source>
</evidence>
<feature type="domain" description="Carbohydrate kinase PfkB" evidence="4">
    <location>
        <begin position="22"/>
        <end position="284"/>
    </location>
</feature>
<dbReference type="Pfam" id="PF00294">
    <property type="entry name" value="PfkB"/>
    <property type="match status" value="1"/>
</dbReference>
<dbReference type="InterPro" id="IPR029056">
    <property type="entry name" value="Ribokinase-like"/>
</dbReference>
<dbReference type="InterPro" id="IPR050306">
    <property type="entry name" value="PfkB_Carbo_kinase"/>
</dbReference>
<keyword evidence="2 5" id="KW-0808">Transferase</keyword>
<accession>A0ABT8R144</accession>
<gene>
    <name evidence="5" type="ORF">Q0590_01860</name>
</gene>
<comment type="caution">
    <text evidence="5">The sequence shown here is derived from an EMBL/GenBank/DDBJ whole genome shotgun (WGS) entry which is preliminary data.</text>
</comment>
<dbReference type="SUPFAM" id="SSF53613">
    <property type="entry name" value="Ribokinase-like"/>
    <property type="match status" value="1"/>
</dbReference>
<dbReference type="RefSeq" id="WP_302035774.1">
    <property type="nucleotide sequence ID" value="NZ_JAUKPO010000001.1"/>
</dbReference>
<evidence type="ECO:0000313" key="5">
    <source>
        <dbReference type="EMBL" id="MDO1444973.1"/>
    </source>
</evidence>
<dbReference type="EC" id="2.7.1.-" evidence="5"/>
<evidence type="ECO:0000313" key="6">
    <source>
        <dbReference type="Proteomes" id="UP001168528"/>
    </source>
</evidence>
<sequence length="298" mass="32975">MHPTIICFGETLFDILPDGAMPGGAPMNVAIHLAYNGHAPLVISRVGKDAFGKELTGFLESKGLPTALIQQDQTHQTGVVEANVSNKLHVTYTIVEPVAWDFISYDEQLAESIRKSKVFIYGSLAARHKTTRETLMNYLALAAGLKVFDVNLRPPHYTPEGVMQLLEQADIVKMNHQELIEIMSWFGKNLEEKESMEYLLKRFNKQLLLVTRGENGASLITRDGYAEHPGFQVTVEDTIGSGDAFLAMYLHRYLLGMPPSEALSYACAAGAYVATQRGATPEVPEHFTHALMKSSIYS</sequence>
<reference evidence="5" key="1">
    <citation type="submission" date="2023-07" db="EMBL/GenBank/DDBJ databases">
        <title>The genome sequence of Rhodocytophaga aerolata KACC 12507.</title>
        <authorList>
            <person name="Zhang X."/>
        </authorList>
    </citation>
    <scope>NUCLEOTIDE SEQUENCE</scope>
    <source>
        <strain evidence="5">KACC 12507</strain>
    </source>
</reference>
<dbReference type="CDD" id="cd01167">
    <property type="entry name" value="bac_FRK"/>
    <property type="match status" value="1"/>
</dbReference>
<organism evidence="5 6">
    <name type="scientific">Rhodocytophaga aerolata</name>
    <dbReference type="NCBI Taxonomy" id="455078"/>
    <lineage>
        <taxon>Bacteria</taxon>
        <taxon>Pseudomonadati</taxon>
        <taxon>Bacteroidota</taxon>
        <taxon>Cytophagia</taxon>
        <taxon>Cytophagales</taxon>
        <taxon>Rhodocytophagaceae</taxon>
        <taxon>Rhodocytophaga</taxon>
    </lineage>
</organism>
<dbReference type="EMBL" id="JAUKPO010000001">
    <property type="protein sequence ID" value="MDO1444973.1"/>
    <property type="molecule type" value="Genomic_DNA"/>
</dbReference>